<protein>
    <submittedName>
        <fullName evidence="3">Uncharacterized protein</fullName>
    </submittedName>
</protein>
<dbReference type="EMBL" id="MU006622">
    <property type="protein sequence ID" value="KAF2741855.1"/>
    <property type="molecule type" value="Genomic_DNA"/>
</dbReference>
<keyword evidence="2" id="KW-0472">Membrane</keyword>
<evidence type="ECO:0000256" key="1">
    <source>
        <dbReference type="SAM" id="MobiDB-lite"/>
    </source>
</evidence>
<dbReference type="AlphaFoldDB" id="A0A6A6UUP2"/>
<keyword evidence="4" id="KW-1185">Reference proteome</keyword>
<gene>
    <name evidence="3" type="ORF">M011DRAFT_462923</name>
</gene>
<feature type="transmembrane region" description="Helical" evidence="2">
    <location>
        <begin position="130"/>
        <end position="150"/>
    </location>
</feature>
<feature type="compositionally biased region" description="Polar residues" evidence="1">
    <location>
        <begin position="28"/>
        <end position="51"/>
    </location>
</feature>
<evidence type="ECO:0000313" key="4">
    <source>
        <dbReference type="Proteomes" id="UP000799440"/>
    </source>
</evidence>
<sequence length="196" mass="20520">MPNPTMPKSNTSTTSSSSERNETVSISPSSSFDGGETVSISPSSSNLTTTDPAPHFLFPLADTSTGTLRTSDASTQTPRNLPTEDQLNIYLVRTPASRGTTGAVGLSTKLYADAEVNHILRNVLGQAGRAAAAGCAVIGVLWRALAHPASRLGFEAAEDRGGWLWVGVVGLLGLGVVARRVMDLCKRGEASERGEH</sequence>
<dbReference type="Proteomes" id="UP000799440">
    <property type="component" value="Unassembled WGS sequence"/>
</dbReference>
<evidence type="ECO:0000256" key="2">
    <source>
        <dbReference type="SAM" id="Phobius"/>
    </source>
</evidence>
<organism evidence="3 4">
    <name type="scientific">Sporormia fimetaria CBS 119925</name>
    <dbReference type="NCBI Taxonomy" id="1340428"/>
    <lineage>
        <taxon>Eukaryota</taxon>
        <taxon>Fungi</taxon>
        <taxon>Dikarya</taxon>
        <taxon>Ascomycota</taxon>
        <taxon>Pezizomycotina</taxon>
        <taxon>Dothideomycetes</taxon>
        <taxon>Pleosporomycetidae</taxon>
        <taxon>Pleosporales</taxon>
        <taxon>Sporormiaceae</taxon>
        <taxon>Sporormia</taxon>
    </lineage>
</organism>
<keyword evidence="2" id="KW-0812">Transmembrane</keyword>
<name>A0A6A6UUP2_9PLEO</name>
<feature type="transmembrane region" description="Helical" evidence="2">
    <location>
        <begin position="162"/>
        <end position="178"/>
    </location>
</feature>
<accession>A0A6A6UUP2</accession>
<proteinExistence type="predicted"/>
<keyword evidence="2" id="KW-1133">Transmembrane helix</keyword>
<feature type="compositionally biased region" description="Polar residues" evidence="1">
    <location>
        <begin position="62"/>
        <end position="81"/>
    </location>
</feature>
<feature type="region of interest" description="Disordered" evidence="1">
    <location>
        <begin position="1"/>
        <end position="81"/>
    </location>
</feature>
<reference evidence="3" key="1">
    <citation type="journal article" date="2020" name="Stud. Mycol.">
        <title>101 Dothideomycetes genomes: a test case for predicting lifestyles and emergence of pathogens.</title>
        <authorList>
            <person name="Haridas S."/>
            <person name="Albert R."/>
            <person name="Binder M."/>
            <person name="Bloem J."/>
            <person name="Labutti K."/>
            <person name="Salamov A."/>
            <person name="Andreopoulos B."/>
            <person name="Baker S."/>
            <person name="Barry K."/>
            <person name="Bills G."/>
            <person name="Bluhm B."/>
            <person name="Cannon C."/>
            <person name="Castanera R."/>
            <person name="Culley D."/>
            <person name="Daum C."/>
            <person name="Ezra D."/>
            <person name="Gonzalez J."/>
            <person name="Henrissat B."/>
            <person name="Kuo A."/>
            <person name="Liang C."/>
            <person name="Lipzen A."/>
            <person name="Lutzoni F."/>
            <person name="Magnuson J."/>
            <person name="Mondo S."/>
            <person name="Nolan M."/>
            <person name="Ohm R."/>
            <person name="Pangilinan J."/>
            <person name="Park H.-J."/>
            <person name="Ramirez L."/>
            <person name="Alfaro M."/>
            <person name="Sun H."/>
            <person name="Tritt A."/>
            <person name="Yoshinaga Y."/>
            <person name="Zwiers L.-H."/>
            <person name="Turgeon B."/>
            <person name="Goodwin S."/>
            <person name="Spatafora J."/>
            <person name="Crous P."/>
            <person name="Grigoriev I."/>
        </authorList>
    </citation>
    <scope>NUCLEOTIDE SEQUENCE</scope>
    <source>
        <strain evidence="3">CBS 119925</strain>
    </source>
</reference>
<evidence type="ECO:0000313" key="3">
    <source>
        <dbReference type="EMBL" id="KAF2741855.1"/>
    </source>
</evidence>
<feature type="compositionally biased region" description="Low complexity" evidence="1">
    <location>
        <begin position="9"/>
        <end position="27"/>
    </location>
</feature>